<evidence type="ECO:0000313" key="1">
    <source>
        <dbReference type="EMBL" id="SEM29153.1"/>
    </source>
</evidence>
<name>A0A1H7X606_9FLAO</name>
<dbReference type="RefSeq" id="WP_089998852.1">
    <property type="nucleotide sequence ID" value="NZ_FOBV01000002.1"/>
</dbReference>
<dbReference type="AlphaFoldDB" id="A0A1H7X606"/>
<sequence length="76" mass="8652">MGNKIIVIKHFTGEYHLPVEPGKLQEMQQQIDRCLNDEQPAIVVKSANGDQHIYPTDLLKNSYIKIVDEPDNGFSE</sequence>
<dbReference type="OrthoDB" id="1270431at2"/>
<dbReference type="EMBL" id="FOBV01000002">
    <property type="protein sequence ID" value="SEM29153.1"/>
    <property type="molecule type" value="Genomic_DNA"/>
</dbReference>
<dbReference type="Proteomes" id="UP000199450">
    <property type="component" value="Unassembled WGS sequence"/>
</dbReference>
<protein>
    <submittedName>
        <fullName evidence="1">Uncharacterized protein</fullName>
    </submittedName>
</protein>
<accession>A0A1H7X606</accession>
<reference evidence="2" key="1">
    <citation type="submission" date="2016-10" db="EMBL/GenBank/DDBJ databases">
        <authorList>
            <person name="Varghese N."/>
            <person name="Submissions S."/>
        </authorList>
    </citation>
    <scope>NUCLEOTIDE SEQUENCE [LARGE SCALE GENOMIC DNA]</scope>
    <source>
        <strain evidence="2">DSM 17453</strain>
    </source>
</reference>
<gene>
    <name evidence="1" type="ORF">SAMN05421856_102229</name>
</gene>
<organism evidence="1 2">
    <name type="scientific">Chryseobacterium taichungense</name>
    <dbReference type="NCBI Taxonomy" id="295069"/>
    <lineage>
        <taxon>Bacteria</taxon>
        <taxon>Pseudomonadati</taxon>
        <taxon>Bacteroidota</taxon>
        <taxon>Flavobacteriia</taxon>
        <taxon>Flavobacteriales</taxon>
        <taxon>Weeksellaceae</taxon>
        <taxon>Chryseobacterium group</taxon>
        <taxon>Chryseobacterium</taxon>
    </lineage>
</organism>
<proteinExistence type="predicted"/>
<keyword evidence="2" id="KW-1185">Reference proteome</keyword>
<evidence type="ECO:0000313" key="2">
    <source>
        <dbReference type="Proteomes" id="UP000199450"/>
    </source>
</evidence>